<dbReference type="GO" id="GO:0005886">
    <property type="term" value="C:plasma membrane"/>
    <property type="evidence" value="ECO:0007669"/>
    <property type="project" value="UniProtKB-SubCell"/>
</dbReference>
<keyword evidence="5 7" id="KW-1133">Transmembrane helix</keyword>
<dbReference type="EMBL" id="QUAB01000046">
    <property type="protein sequence ID" value="REJ04695.1"/>
    <property type="molecule type" value="Genomic_DNA"/>
</dbReference>
<keyword evidence="3 7" id="KW-1003">Cell membrane</keyword>
<comment type="subcellular location">
    <subcellularLocation>
        <location evidence="1 7">Cell membrane</location>
        <topology evidence="1 7">Multi-pass membrane protein</topology>
    </subcellularLocation>
</comment>
<feature type="transmembrane region" description="Helical" evidence="7">
    <location>
        <begin position="143"/>
        <end position="165"/>
    </location>
</feature>
<organism evidence="9 10">
    <name type="scientific">Microbacterium bovistercoris</name>
    <dbReference type="NCBI Taxonomy" id="2293570"/>
    <lineage>
        <taxon>Bacteria</taxon>
        <taxon>Bacillati</taxon>
        <taxon>Actinomycetota</taxon>
        <taxon>Actinomycetes</taxon>
        <taxon>Micrococcales</taxon>
        <taxon>Microbacteriaceae</taxon>
        <taxon>Microbacterium</taxon>
    </lineage>
</organism>
<dbReference type="Proteomes" id="UP000262172">
    <property type="component" value="Unassembled WGS sequence"/>
</dbReference>
<evidence type="ECO:0000259" key="8">
    <source>
        <dbReference type="Pfam" id="PF09335"/>
    </source>
</evidence>
<evidence type="ECO:0000256" key="4">
    <source>
        <dbReference type="ARBA" id="ARBA00022692"/>
    </source>
</evidence>
<protein>
    <submittedName>
        <fullName evidence="9">DedA family protein</fullName>
    </submittedName>
</protein>
<evidence type="ECO:0000256" key="7">
    <source>
        <dbReference type="RuleBase" id="RU367016"/>
    </source>
</evidence>
<evidence type="ECO:0000256" key="2">
    <source>
        <dbReference type="ARBA" id="ARBA00010792"/>
    </source>
</evidence>
<dbReference type="InterPro" id="IPR032818">
    <property type="entry name" value="DedA-like"/>
</dbReference>
<accession>A0A371NSW4</accession>
<dbReference type="AlphaFoldDB" id="A0A371NSW4"/>
<evidence type="ECO:0000313" key="9">
    <source>
        <dbReference type="EMBL" id="REJ04695.1"/>
    </source>
</evidence>
<evidence type="ECO:0000256" key="5">
    <source>
        <dbReference type="ARBA" id="ARBA00022989"/>
    </source>
</evidence>
<evidence type="ECO:0000313" key="10">
    <source>
        <dbReference type="Proteomes" id="UP000262172"/>
    </source>
</evidence>
<dbReference type="Pfam" id="PF09335">
    <property type="entry name" value="VTT_dom"/>
    <property type="match status" value="1"/>
</dbReference>
<proteinExistence type="inferred from homology"/>
<keyword evidence="4 7" id="KW-0812">Transmembrane</keyword>
<evidence type="ECO:0000256" key="6">
    <source>
        <dbReference type="ARBA" id="ARBA00023136"/>
    </source>
</evidence>
<evidence type="ECO:0000256" key="3">
    <source>
        <dbReference type="ARBA" id="ARBA00022475"/>
    </source>
</evidence>
<dbReference type="PANTHER" id="PTHR30353">
    <property type="entry name" value="INNER MEMBRANE PROTEIN DEDA-RELATED"/>
    <property type="match status" value="1"/>
</dbReference>
<dbReference type="OrthoDB" id="162303at2"/>
<feature type="transmembrane region" description="Helical" evidence="7">
    <location>
        <begin position="171"/>
        <end position="192"/>
    </location>
</feature>
<dbReference type="InterPro" id="IPR032816">
    <property type="entry name" value="VTT_dom"/>
</dbReference>
<feature type="domain" description="VTT" evidence="8">
    <location>
        <begin position="34"/>
        <end position="154"/>
    </location>
</feature>
<comment type="similarity">
    <text evidence="2 7">Belongs to the DedA family.</text>
</comment>
<keyword evidence="10" id="KW-1185">Reference proteome</keyword>
<keyword evidence="6 7" id="KW-0472">Membrane</keyword>
<name>A0A371NSW4_9MICO</name>
<evidence type="ECO:0000256" key="1">
    <source>
        <dbReference type="ARBA" id="ARBA00004651"/>
    </source>
</evidence>
<feature type="transmembrane region" description="Helical" evidence="7">
    <location>
        <begin position="39"/>
        <end position="69"/>
    </location>
</feature>
<dbReference type="PANTHER" id="PTHR30353:SF0">
    <property type="entry name" value="TRANSMEMBRANE PROTEIN"/>
    <property type="match status" value="1"/>
</dbReference>
<comment type="caution">
    <text evidence="9">The sequence shown here is derived from an EMBL/GenBank/DDBJ whole genome shotgun (WGS) entry which is preliminary data.</text>
</comment>
<gene>
    <name evidence="9" type="ORF">DY023_13350</name>
</gene>
<reference evidence="9 10" key="1">
    <citation type="submission" date="2018-08" db="EMBL/GenBank/DDBJ databases">
        <title>Isolation, diversity and antifungal activity of Actinobacteria from cow dung.</title>
        <authorList>
            <person name="Ling L."/>
        </authorList>
    </citation>
    <scope>NUCLEOTIDE SEQUENCE [LARGE SCALE GENOMIC DNA]</scope>
    <source>
        <strain evidence="9 10">NEAU-LLE</strain>
    </source>
</reference>
<feature type="transmembrane region" description="Helical" evidence="7">
    <location>
        <begin position="7"/>
        <end position="27"/>
    </location>
</feature>
<dbReference type="RefSeq" id="WP_116243094.1">
    <property type="nucleotide sequence ID" value="NZ_QUAB01000046.1"/>
</dbReference>
<sequence length="220" mass="22727">MDAINDFILAAAASPWLLLVMFAVAVVDAVFPPVPSETVLVAGAAAAAAVGGWPTILALVLAAALGAMLGDNLAYALGRAIGTSRFRWMRRPRIAAAFEYAQHALSRRGATLIIGARYIPVGRVAVNVSAGALGYPWRRFLPISLIAGATWGLYGAAIGILAGSWLANQPFLAAVVGIVVAVAVGIVVDRIAAARRRRRENLEAGTPADAAVPEPARLAG</sequence>